<dbReference type="RefSeq" id="WP_227570414.1">
    <property type="nucleotide sequence ID" value="NZ_CP101988.1"/>
</dbReference>
<feature type="transmembrane region" description="Helical" evidence="2">
    <location>
        <begin position="98"/>
        <end position="116"/>
    </location>
</feature>
<accession>A0ABY5KZS8</accession>
<feature type="region of interest" description="Disordered" evidence="1">
    <location>
        <begin position="1"/>
        <end position="64"/>
    </location>
</feature>
<feature type="transmembrane region" description="Helical" evidence="2">
    <location>
        <begin position="128"/>
        <end position="152"/>
    </location>
</feature>
<keyword evidence="2" id="KW-1133">Transmembrane helix</keyword>
<feature type="compositionally biased region" description="Basic and acidic residues" evidence="1">
    <location>
        <begin position="29"/>
        <end position="48"/>
    </location>
</feature>
<proteinExistence type="predicted"/>
<evidence type="ECO:0000256" key="1">
    <source>
        <dbReference type="SAM" id="MobiDB-lite"/>
    </source>
</evidence>
<feature type="compositionally biased region" description="Pro residues" evidence="1">
    <location>
        <begin position="1"/>
        <end position="24"/>
    </location>
</feature>
<dbReference type="Proteomes" id="UP001316189">
    <property type="component" value="Chromosome"/>
</dbReference>
<evidence type="ECO:0000313" key="4">
    <source>
        <dbReference type="Proteomes" id="UP001316189"/>
    </source>
</evidence>
<dbReference type="EMBL" id="CP101988">
    <property type="protein sequence ID" value="UUI74736.1"/>
    <property type="molecule type" value="Genomic_DNA"/>
</dbReference>
<evidence type="ECO:0008006" key="5">
    <source>
        <dbReference type="Google" id="ProtNLM"/>
    </source>
</evidence>
<keyword evidence="2" id="KW-0472">Membrane</keyword>
<sequence length="194" mass="20694">MSNPYAPPPAGATPPDRQPGPGGPPAGARDGRRPPHPPHLPEGHDPRQGQRPQPGRPPVLPPDPEAARVASRRVLHFGLLMLATVLTSSLPLPWGAASIAFVLLSLVVGVRALAALRRARVRGVLAPMLTIGLVFSTMLALTTVSMVATWPVQSAREDCLRSALTLSAQARCEKAYQDDLITWQQDLIDRASRG</sequence>
<keyword evidence="4" id="KW-1185">Reference proteome</keyword>
<evidence type="ECO:0000313" key="3">
    <source>
        <dbReference type="EMBL" id="UUI74736.1"/>
    </source>
</evidence>
<name>A0ABY5KZS8_9CELL</name>
<organism evidence="3 4">
    <name type="scientific">Cellulomonas chengniuliangii</name>
    <dbReference type="NCBI Taxonomy" id="2968084"/>
    <lineage>
        <taxon>Bacteria</taxon>
        <taxon>Bacillati</taxon>
        <taxon>Actinomycetota</taxon>
        <taxon>Actinomycetes</taxon>
        <taxon>Micrococcales</taxon>
        <taxon>Cellulomonadaceae</taxon>
        <taxon>Cellulomonas</taxon>
    </lineage>
</organism>
<gene>
    <name evidence="3" type="ORF">NP064_13205</name>
</gene>
<evidence type="ECO:0000256" key="2">
    <source>
        <dbReference type="SAM" id="Phobius"/>
    </source>
</evidence>
<reference evidence="3 4" key="1">
    <citation type="submission" date="2022-07" db="EMBL/GenBank/DDBJ databases">
        <title>Novel species in genus cellulomonas.</title>
        <authorList>
            <person name="Ye L."/>
        </authorList>
    </citation>
    <scope>NUCLEOTIDE SEQUENCE [LARGE SCALE GENOMIC DNA]</scope>
    <source>
        <strain evidence="4">zg-Y338</strain>
    </source>
</reference>
<keyword evidence="2" id="KW-0812">Transmembrane</keyword>
<feature type="compositionally biased region" description="Pro residues" evidence="1">
    <location>
        <begin position="54"/>
        <end position="64"/>
    </location>
</feature>
<protein>
    <recommendedName>
        <fullName evidence="5">DUF4190 domain-containing protein</fullName>
    </recommendedName>
</protein>